<name>A0A316VCR5_9BASI</name>
<evidence type="ECO:0000313" key="1">
    <source>
        <dbReference type="EMBL" id="PWN33345.1"/>
    </source>
</evidence>
<evidence type="ECO:0000313" key="2">
    <source>
        <dbReference type="Proteomes" id="UP000245771"/>
    </source>
</evidence>
<reference evidence="1 2" key="1">
    <citation type="journal article" date="2018" name="Mol. Biol. Evol.">
        <title>Broad Genomic Sampling Reveals a Smut Pathogenic Ancestry of the Fungal Clade Ustilaginomycotina.</title>
        <authorList>
            <person name="Kijpornyongpan T."/>
            <person name="Mondo S.J."/>
            <person name="Barry K."/>
            <person name="Sandor L."/>
            <person name="Lee J."/>
            <person name="Lipzen A."/>
            <person name="Pangilinan J."/>
            <person name="LaButti K."/>
            <person name="Hainaut M."/>
            <person name="Henrissat B."/>
            <person name="Grigoriev I.V."/>
            <person name="Spatafora J.W."/>
            <person name="Aime M.C."/>
        </authorList>
    </citation>
    <scope>NUCLEOTIDE SEQUENCE [LARGE SCALE GENOMIC DNA]</scope>
    <source>
        <strain evidence="1 2">MCA 3882</strain>
    </source>
</reference>
<sequence length="138" mass="16183">MTTHKLLEVPEKEWKGRKHSDRTALAGCSQAFCLFGNGGHFRHHTGRADVHRKNLREHKTELETTLARDDFGPAKDKKVQKSLDHEVKWAKKRLDQFPRQEQHRNAVIKDHLKQERINRGAHPQSHYDYDSDDVLFGR</sequence>
<proteinExistence type="predicted"/>
<dbReference type="GeneID" id="37020808"/>
<keyword evidence="2" id="KW-1185">Reference proteome</keyword>
<dbReference type="InParanoid" id="A0A316VCR5"/>
<organism evidence="1 2">
    <name type="scientific">Meira miltonrushii</name>
    <dbReference type="NCBI Taxonomy" id="1280837"/>
    <lineage>
        <taxon>Eukaryota</taxon>
        <taxon>Fungi</taxon>
        <taxon>Dikarya</taxon>
        <taxon>Basidiomycota</taxon>
        <taxon>Ustilaginomycotina</taxon>
        <taxon>Exobasidiomycetes</taxon>
        <taxon>Exobasidiales</taxon>
        <taxon>Brachybasidiaceae</taxon>
        <taxon>Meira</taxon>
    </lineage>
</organism>
<dbReference type="AlphaFoldDB" id="A0A316VCR5"/>
<protein>
    <submittedName>
        <fullName evidence="1">Uncharacterized protein</fullName>
    </submittedName>
</protein>
<dbReference type="Proteomes" id="UP000245771">
    <property type="component" value="Unassembled WGS sequence"/>
</dbReference>
<accession>A0A316VCR5</accession>
<gene>
    <name evidence="1" type="ORF">FA14DRAFT_161244</name>
</gene>
<dbReference type="RefSeq" id="XP_025353647.1">
    <property type="nucleotide sequence ID" value="XM_025499027.1"/>
</dbReference>
<dbReference type="EMBL" id="KZ819604">
    <property type="protein sequence ID" value="PWN33345.1"/>
    <property type="molecule type" value="Genomic_DNA"/>
</dbReference>